<proteinExistence type="predicted"/>
<dbReference type="EMBL" id="JAUYZG010000003">
    <property type="protein sequence ID" value="KAK2911744.1"/>
    <property type="molecule type" value="Genomic_DNA"/>
</dbReference>
<accession>A0AA88TUW5</accession>
<keyword evidence="2" id="KW-1185">Reference proteome</keyword>
<evidence type="ECO:0000313" key="2">
    <source>
        <dbReference type="Proteomes" id="UP001187343"/>
    </source>
</evidence>
<protein>
    <submittedName>
        <fullName evidence="1">Uncharacterized protein</fullName>
    </submittedName>
</protein>
<gene>
    <name evidence="1" type="ORF">Q8A67_003877</name>
</gene>
<evidence type="ECO:0000313" key="1">
    <source>
        <dbReference type="EMBL" id="KAK2911744.1"/>
    </source>
</evidence>
<comment type="caution">
    <text evidence="1">The sequence shown here is derived from an EMBL/GenBank/DDBJ whole genome shotgun (WGS) entry which is preliminary data.</text>
</comment>
<reference evidence="1" key="1">
    <citation type="submission" date="2023-08" db="EMBL/GenBank/DDBJ databases">
        <title>Chromosome-level Genome Assembly of mud carp (Cirrhinus molitorella).</title>
        <authorList>
            <person name="Liu H."/>
        </authorList>
    </citation>
    <scope>NUCLEOTIDE SEQUENCE</scope>
    <source>
        <strain evidence="1">Prfri</strain>
        <tissue evidence="1">Muscle</tissue>
    </source>
</reference>
<dbReference type="AlphaFoldDB" id="A0AA88TUW5"/>
<name>A0AA88TUW5_9TELE</name>
<organism evidence="1 2">
    <name type="scientific">Cirrhinus molitorella</name>
    <name type="common">mud carp</name>
    <dbReference type="NCBI Taxonomy" id="172907"/>
    <lineage>
        <taxon>Eukaryota</taxon>
        <taxon>Metazoa</taxon>
        <taxon>Chordata</taxon>
        <taxon>Craniata</taxon>
        <taxon>Vertebrata</taxon>
        <taxon>Euteleostomi</taxon>
        <taxon>Actinopterygii</taxon>
        <taxon>Neopterygii</taxon>
        <taxon>Teleostei</taxon>
        <taxon>Ostariophysi</taxon>
        <taxon>Cypriniformes</taxon>
        <taxon>Cyprinidae</taxon>
        <taxon>Labeoninae</taxon>
        <taxon>Labeonini</taxon>
        <taxon>Cirrhinus</taxon>
    </lineage>
</organism>
<sequence length="67" mass="7006">MLDLVWSCTAVPGDHGEGQVLAVLALDRGNKSQRTPEDTLPGCKLGTSLSRPCFLLLCISALIGPGL</sequence>
<dbReference type="Proteomes" id="UP001187343">
    <property type="component" value="Unassembled WGS sequence"/>
</dbReference>